<name>A0A2G8RWA8_9APHY</name>
<comment type="caution">
    <text evidence="2">The sequence shown here is derived from an EMBL/GenBank/DDBJ whole genome shotgun (WGS) entry which is preliminary data.</text>
</comment>
<dbReference type="Proteomes" id="UP000230002">
    <property type="component" value="Unassembled WGS sequence"/>
</dbReference>
<accession>A0A2G8RWA8</accession>
<evidence type="ECO:0000313" key="2">
    <source>
        <dbReference type="EMBL" id="PIL25764.1"/>
    </source>
</evidence>
<gene>
    <name evidence="2" type="ORF">GSI_11514</name>
</gene>
<dbReference type="EMBL" id="AYKW01000045">
    <property type="protein sequence ID" value="PIL25764.1"/>
    <property type="molecule type" value="Genomic_DNA"/>
</dbReference>
<protein>
    <submittedName>
        <fullName evidence="2">Uncharacterized protein</fullName>
    </submittedName>
</protein>
<proteinExistence type="predicted"/>
<evidence type="ECO:0000313" key="3">
    <source>
        <dbReference type="Proteomes" id="UP000230002"/>
    </source>
</evidence>
<dbReference type="AlphaFoldDB" id="A0A2G8RWA8"/>
<feature type="region of interest" description="Disordered" evidence="1">
    <location>
        <begin position="21"/>
        <end position="47"/>
    </location>
</feature>
<keyword evidence="3" id="KW-1185">Reference proteome</keyword>
<evidence type="ECO:0000256" key="1">
    <source>
        <dbReference type="SAM" id="MobiDB-lite"/>
    </source>
</evidence>
<sequence length="79" mass="8235">MDSTYFTAQAQALYQIGARALGMGSGQPPPRREITTSGSSEASDSLDPSAMDIELAGSPMHFNVSAGTDYDSDGQPSYA</sequence>
<reference evidence="2 3" key="1">
    <citation type="journal article" date="2015" name="Sci. Rep.">
        <title>Chromosome-level genome map provides insights into diverse defense mechanisms in the medicinal fungus Ganoderma sinense.</title>
        <authorList>
            <person name="Zhu Y."/>
            <person name="Xu J."/>
            <person name="Sun C."/>
            <person name="Zhou S."/>
            <person name="Xu H."/>
            <person name="Nelson D.R."/>
            <person name="Qian J."/>
            <person name="Song J."/>
            <person name="Luo H."/>
            <person name="Xiang L."/>
            <person name="Li Y."/>
            <person name="Xu Z."/>
            <person name="Ji A."/>
            <person name="Wang L."/>
            <person name="Lu S."/>
            <person name="Hayward A."/>
            <person name="Sun W."/>
            <person name="Li X."/>
            <person name="Schwartz D.C."/>
            <person name="Wang Y."/>
            <person name="Chen S."/>
        </authorList>
    </citation>
    <scope>NUCLEOTIDE SEQUENCE [LARGE SCALE GENOMIC DNA]</scope>
    <source>
        <strain evidence="2 3">ZZ0214-1</strain>
    </source>
</reference>
<organism evidence="2 3">
    <name type="scientific">Ganoderma sinense ZZ0214-1</name>
    <dbReference type="NCBI Taxonomy" id="1077348"/>
    <lineage>
        <taxon>Eukaryota</taxon>
        <taxon>Fungi</taxon>
        <taxon>Dikarya</taxon>
        <taxon>Basidiomycota</taxon>
        <taxon>Agaricomycotina</taxon>
        <taxon>Agaricomycetes</taxon>
        <taxon>Polyporales</taxon>
        <taxon>Polyporaceae</taxon>
        <taxon>Ganoderma</taxon>
    </lineage>
</organism>